<accession>A0ABM7NKC4</accession>
<sequence length="55" mass="6447">MPRVGCCIDNGPMKGFWGILSLEMYYSSNFNDCDSLNKVVKILNIDYYNTKRYQK</sequence>
<proteinExistence type="predicted"/>
<protein>
    <submittedName>
        <fullName evidence="1">Uncharacterized protein</fullName>
    </submittedName>
</protein>
<reference evidence="1 2" key="1">
    <citation type="submission" date="2021-02" db="EMBL/GenBank/DDBJ databases">
        <title>Nitrogen-fixing ability and nitrogen fixation related genes of thermophilic fermentative bacteria in the genus Caldicellulosiruptor.</title>
        <authorList>
            <person name="Chen Y."/>
            <person name="Nishihara A."/>
            <person name="Haruta S."/>
        </authorList>
    </citation>
    <scope>NUCLEOTIDE SEQUENCE [LARGE SCALE GENOMIC DNA]</scope>
    <source>
        <strain evidence="1 2">YA01</strain>
    </source>
</reference>
<evidence type="ECO:0000313" key="2">
    <source>
        <dbReference type="Proteomes" id="UP000663623"/>
    </source>
</evidence>
<evidence type="ECO:0000313" key="1">
    <source>
        <dbReference type="EMBL" id="BCS80551.1"/>
    </source>
</evidence>
<organism evidence="1 2">
    <name type="scientific">Caldicellulosiruptor diazotrophicus</name>
    <dbReference type="NCBI Taxonomy" id="2806205"/>
    <lineage>
        <taxon>Bacteria</taxon>
        <taxon>Bacillati</taxon>
        <taxon>Bacillota</taxon>
        <taxon>Bacillota incertae sedis</taxon>
        <taxon>Caldicellulosiruptorales</taxon>
        <taxon>Caldicellulosiruptoraceae</taxon>
        <taxon>Caldicellulosiruptor</taxon>
    </lineage>
</organism>
<dbReference type="Proteomes" id="UP000663623">
    <property type="component" value="Chromosome"/>
</dbReference>
<gene>
    <name evidence="1" type="ORF">CaldiYA01_05110</name>
</gene>
<keyword evidence="2" id="KW-1185">Reference proteome</keyword>
<name>A0ABM7NKC4_9FIRM</name>
<dbReference type="EMBL" id="AP024480">
    <property type="protein sequence ID" value="BCS80551.1"/>
    <property type="molecule type" value="Genomic_DNA"/>
</dbReference>